<dbReference type="InterPro" id="IPR000195">
    <property type="entry name" value="Rab-GAP-TBC_dom"/>
</dbReference>
<dbReference type="EMBL" id="JAPCXB010000094">
    <property type="protein sequence ID" value="KAJ1608522.1"/>
    <property type="molecule type" value="Genomic_DNA"/>
</dbReference>
<gene>
    <name evidence="2" type="ORF">OJ252_2497</name>
</gene>
<evidence type="ECO:0000313" key="2">
    <source>
        <dbReference type="EMBL" id="KAJ1608522.1"/>
    </source>
</evidence>
<dbReference type="PROSITE" id="PS50086">
    <property type="entry name" value="TBC_RABGAP"/>
    <property type="match status" value="1"/>
</dbReference>
<comment type="caution">
    <text evidence="2">The sequence shown here is derived from an EMBL/GenBank/DDBJ whole genome shotgun (WGS) entry which is preliminary data.</text>
</comment>
<accession>A0ABQ8P516</accession>
<dbReference type="SUPFAM" id="SSF47923">
    <property type="entry name" value="Ypt/Rab-GAP domain of gyp1p"/>
    <property type="match status" value="2"/>
</dbReference>
<reference evidence="2" key="1">
    <citation type="submission" date="2022-10" db="EMBL/GenBank/DDBJ databases">
        <title>Adaptive evolution leads to modifications in subtelomeric GC content in a zoonotic Cryptosporidium species.</title>
        <authorList>
            <person name="Li J."/>
            <person name="Feng Y."/>
            <person name="Xiao L."/>
        </authorList>
    </citation>
    <scope>NUCLEOTIDE SEQUENCE</scope>
    <source>
        <strain evidence="2">25894</strain>
    </source>
</reference>
<dbReference type="Pfam" id="PF00566">
    <property type="entry name" value="RabGAP-TBC"/>
    <property type="match status" value="1"/>
</dbReference>
<proteinExistence type="predicted"/>
<dbReference type="PANTHER" id="PTHR47219">
    <property type="entry name" value="RAB GTPASE-ACTIVATING PROTEIN 1-LIKE"/>
    <property type="match status" value="1"/>
</dbReference>
<protein>
    <recommendedName>
        <fullName evidence="1">Rab-GAP TBC domain-containing protein</fullName>
    </recommendedName>
</protein>
<dbReference type="Gene3D" id="1.10.8.270">
    <property type="entry name" value="putative rabgap domain of human tbc1 domain family member 14 like domains"/>
    <property type="match status" value="1"/>
</dbReference>
<evidence type="ECO:0000313" key="3">
    <source>
        <dbReference type="Proteomes" id="UP001071777"/>
    </source>
</evidence>
<evidence type="ECO:0000259" key="1">
    <source>
        <dbReference type="PROSITE" id="PS50086"/>
    </source>
</evidence>
<dbReference type="SMART" id="SM00164">
    <property type="entry name" value="TBC"/>
    <property type="match status" value="1"/>
</dbReference>
<dbReference type="PANTHER" id="PTHR47219:SF9">
    <property type="entry name" value="GTPASE ACTIVATING PROTEIN AND CENTROSOME-ASSOCIATED, ISOFORM B"/>
    <property type="match status" value="1"/>
</dbReference>
<dbReference type="InterPro" id="IPR035969">
    <property type="entry name" value="Rab-GAP_TBC_sf"/>
</dbReference>
<organism evidence="2 3">
    <name type="scientific">Cryptosporidium canis</name>
    <dbReference type="NCBI Taxonomy" id="195482"/>
    <lineage>
        <taxon>Eukaryota</taxon>
        <taxon>Sar</taxon>
        <taxon>Alveolata</taxon>
        <taxon>Apicomplexa</taxon>
        <taxon>Conoidasida</taxon>
        <taxon>Coccidia</taxon>
        <taxon>Eucoccidiorida</taxon>
        <taxon>Eimeriorina</taxon>
        <taxon>Cryptosporidiidae</taxon>
        <taxon>Cryptosporidium</taxon>
    </lineage>
</organism>
<dbReference type="InterPro" id="IPR050302">
    <property type="entry name" value="Rab_GAP_TBC_domain"/>
</dbReference>
<dbReference type="Proteomes" id="UP001071777">
    <property type="component" value="Unassembled WGS sequence"/>
</dbReference>
<dbReference type="Gene3D" id="1.10.472.80">
    <property type="entry name" value="Ypt/Rab-GAP domain of gyp1p, domain 3"/>
    <property type="match status" value="1"/>
</dbReference>
<keyword evidence="3" id="KW-1185">Reference proteome</keyword>
<name>A0ABQ8P516_9CRYT</name>
<sequence>MLGRRESLSLDKGECLALAELELDDDDDDDDGGGGESEEQEVWDIVGVDGGGGAMVGGGEVSRLEDGFIRGLLRTHNSSSEICRSVLNTGMFAFLCEEDIKEASLVCKLWFAEANSVNTMQQRYPIRLNRFSMDQRRWIWKCVLTGEDRYELHSEGREMIEDVRIRRVSRDLEVSFESQLGAMLNNHDEILRDISRTFPKLKEFQKHENQNKMLEILFKISFALPEVGYCQGMNYLVGIFLYALDFNVDQVFSSVMSILIKWDYQQIYNKELAKLREMCFVFNELIKEYLPEIHRNIFSRENEIEVTPELFAIQWFLTLFTYDIADTEYAANSLLILDNIVIHDPNKSLNTTVYKIALSLLCIIFKDTNLENFSLHNNVLEFVRSRSKEILMNINEIGTLLDISRDLEVSEIILQKIYTRYKTMIELKQGDKKDNGEKKESYMGEVPRANRFRIADILRDPKPSESSSLLKRFILVNRYGDLDEYPSSFHPYFSI</sequence>
<feature type="domain" description="Rab-GAP TBC" evidence="1">
    <location>
        <begin position="130"/>
        <end position="344"/>
    </location>
</feature>